<keyword evidence="9" id="KW-1185">Reference proteome</keyword>
<evidence type="ECO:0000259" key="7">
    <source>
        <dbReference type="Pfam" id="PF03176"/>
    </source>
</evidence>
<keyword evidence="2" id="KW-1003">Cell membrane</keyword>
<comment type="subcellular location">
    <subcellularLocation>
        <location evidence="1">Cell membrane</location>
        <topology evidence="1">Multi-pass membrane protein</topology>
    </subcellularLocation>
</comment>
<comment type="caution">
    <text evidence="8">The sequence shown here is derived from an EMBL/GenBank/DDBJ whole genome shotgun (WGS) entry which is preliminary data.</text>
</comment>
<feature type="transmembrane region" description="Helical" evidence="6">
    <location>
        <begin position="457"/>
        <end position="475"/>
    </location>
</feature>
<feature type="domain" description="Membrane transport protein MMPL" evidence="7">
    <location>
        <begin position="604"/>
        <end position="824"/>
    </location>
</feature>
<accession>A0A7I9VNY5</accession>
<feature type="transmembrane region" description="Helical" evidence="6">
    <location>
        <begin position="369"/>
        <end position="391"/>
    </location>
</feature>
<dbReference type="InterPro" id="IPR004869">
    <property type="entry name" value="MMPL_dom"/>
</dbReference>
<evidence type="ECO:0000256" key="5">
    <source>
        <dbReference type="ARBA" id="ARBA00023136"/>
    </source>
</evidence>
<evidence type="ECO:0000256" key="1">
    <source>
        <dbReference type="ARBA" id="ARBA00004651"/>
    </source>
</evidence>
<feature type="transmembrane region" description="Helical" evidence="6">
    <location>
        <begin position="272"/>
        <end position="291"/>
    </location>
</feature>
<feature type="transmembrane region" description="Helical" evidence="6">
    <location>
        <begin position="763"/>
        <end position="787"/>
    </location>
</feature>
<keyword evidence="3 6" id="KW-0812">Transmembrane</keyword>
<sequence length="830" mass="89179">MTQPPRPPLLDRLTASSLRHPWLYLGTALALAVGSGLLASRLEVRSSFAELLPSDVPSVRLLHDLVRRVGGDGTVLVMVEAVAGPQDLARAEAMGKLLADDYLAYGPGVIRSVEWSMKPVESWFGDHWPMFVPLEDLQRARDALRQEKARAKARLLDLGLDDAPPEPVRALRAGPLADVLDPSKPTPREQVAKRFARYRDGYLVHPDGRSVTIVVRPTGTSLGVAETRALLDRMRATADARLKEPAGQHLRVGFGGTFPALLVEYESIIHDVGSTFLFVFALVLTSLVLFFRDLRSVAVLAVAILVAIAITFGITRLVIGYLNTQTAFLGSIVVGNGINYGLIYLARLNQLRRRGIGLEPACLEAARDAAKATLLAAIATSVSFGTLILAANRGFRHFGFIGGIGMTLCWVLTFALVPALMQLLERVRPWRAAPGAAGGPPGRAVPSWLERAFARPLLVTVLFGVATLAAGGYFVSRLGTVEETNLANLSNDVRGDPEAARDAARANAATGRSNAGAIALLPSEADADAYCRVVRERTAERRQQGIVDGCETLASVVPEHQPEKLALLAELRAGLSQATLEALPPAEAARARALRADLARQRPMTVAEAPASLVDRFRERDGTVGRIAFVRASGDAKLELAQNMFAFASLVRGVPVGGRTWDAVGENLIFADLLSNVQREGPVTTLLSFAGVCLLVALFYRRWRLSSQVLTSLFAGAVLMAGVGTLIGLRINVFNFIVFPITFGIAVDYGVNVAERAERRGDVLAALAEVGPAVALCSWTTVVGYGSMIFSLNKAIRSFGWYAMIGELTTIVAALVLLPAIAIVRRREHA</sequence>
<feature type="transmembrane region" description="Helical" evidence="6">
    <location>
        <begin position="709"/>
        <end position="727"/>
    </location>
</feature>
<feature type="transmembrane region" description="Helical" evidence="6">
    <location>
        <begin position="799"/>
        <end position="824"/>
    </location>
</feature>
<dbReference type="Pfam" id="PF03176">
    <property type="entry name" value="MMPL"/>
    <property type="match status" value="2"/>
</dbReference>
<organism evidence="8 9">
    <name type="scientific">Anaeromyxobacter diazotrophicus</name>
    <dbReference type="NCBI Taxonomy" id="2590199"/>
    <lineage>
        <taxon>Bacteria</taxon>
        <taxon>Pseudomonadati</taxon>
        <taxon>Myxococcota</taxon>
        <taxon>Myxococcia</taxon>
        <taxon>Myxococcales</taxon>
        <taxon>Cystobacterineae</taxon>
        <taxon>Anaeromyxobacteraceae</taxon>
        <taxon>Anaeromyxobacter</taxon>
    </lineage>
</organism>
<feature type="domain" description="Membrane transport protein MMPL" evidence="7">
    <location>
        <begin position="201"/>
        <end position="431"/>
    </location>
</feature>
<evidence type="ECO:0000313" key="8">
    <source>
        <dbReference type="EMBL" id="GEJ58121.1"/>
    </source>
</evidence>
<feature type="transmembrane region" description="Helical" evidence="6">
    <location>
        <begin position="733"/>
        <end position="751"/>
    </location>
</feature>
<dbReference type="RefSeq" id="WP_176066346.1">
    <property type="nucleotide sequence ID" value="NZ_BJTG01000006.1"/>
</dbReference>
<feature type="transmembrane region" description="Helical" evidence="6">
    <location>
        <begin position="683"/>
        <end position="700"/>
    </location>
</feature>
<proteinExistence type="predicted"/>
<dbReference type="GO" id="GO:0005886">
    <property type="term" value="C:plasma membrane"/>
    <property type="evidence" value="ECO:0007669"/>
    <property type="project" value="UniProtKB-SubCell"/>
</dbReference>
<evidence type="ECO:0000313" key="9">
    <source>
        <dbReference type="Proteomes" id="UP000503640"/>
    </source>
</evidence>
<dbReference type="SUPFAM" id="SSF82866">
    <property type="entry name" value="Multidrug efflux transporter AcrB transmembrane domain"/>
    <property type="match status" value="2"/>
</dbReference>
<gene>
    <name evidence="8" type="ORF">AMYX_28620</name>
</gene>
<keyword evidence="5 6" id="KW-0472">Membrane</keyword>
<feature type="transmembrane region" description="Helical" evidence="6">
    <location>
        <begin position="328"/>
        <end position="348"/>
    </location>
</feature>
<dbReference type="Gene3D" id="1.20.1640.10">
    <property type="entry name" value="Multidrug efflux transporter AcrB transmembrane domain"/>
    <property type="match status" value="2"/>
</dbReference>
<dbReference type="Proteomes" id="UP000503640">
    <property type="component" value="Unassembled WGS sequence"/>
</dbReference>
<dbReference type="PANTHER" id="PTHR33406:SF13">
    <property type="entry name" value="MEMBRANE PROTEIN YDFJ"/>
    <property type="match status" value="1"/>
</dbReference>
<evidence type="ECO:0000256" key="2">
    <source>
        <dbReference type="ARBA" id="ARBA00022475"/>
    </source>
</evidence>
<evidence type="ECO:0000256" key="4">
    <source>
        <dbReference type="ARBA" id="ARBA00022989"/>
    </source>
</evidence>
<dbReference type="EMBL" id="BJTG01000006">
    <property type="protein sequence ID" value="GEJ58121.1"/>
    <property type="molecule type" value="Genomic_DNA"/>
</dbReference>
<dbReference type="InterPro" id="IPR050545">
    <property type="entry name" value="Mycobact_MmpL"/>
</dbReference>
<evidence type="ECO:0000256" key="3">
    <source>
        <dbReference type="ARBA" id="ARBA00022692"/>
    </source>
</evidence>
<feature type="transmembrane region" description="Helical" evidence="6">
    <location>
        <begin position="298"/>
        <end position="322"/>
    </location>
</feature>
<evidence type="ECO:0000256" key="6">
    <source>
        <dbReference type="SAM" id="Phobius"/>
    </source>
</evidence>
<protein>
    <recommendedName>
        <fullName evidence="7">Membrane transport protein MMPL domain-containing protein</fullName>
    </recommendedName>
</protein>
<dbReference type="PANTHER" id="PTHR33406">
    <property type="entry name" value="MEMBRANE PROTEIN MJ1562-RELATED"/>
    <property type="match status" value="1"/>
</dbReference>
<feature type="transmembrane region" description="Helical" evidence="6">
    <location>
        <begin position="397"/>
        <end position="421"/>
    </location>
</feature>
<name>A0A7I9VNY5_9BACT</name>
<dbReference type="AlphaFoldDB" id="A0A7I9VNY5"/>
<keyword evidence="4 6" id="KW-1133">Transmembrane helix</keyword>
<reference evidence="9" key="1">
    <citation type="journal article" date="2020" name="Appl. Environ. Microbiol.">
        <title>Diazotrophic Anaeromyxobacter Isolates from Soils.</title>
        <authorList>
            <person name="Masuda Y."/>
            <person name="Yamanaka H."/>
            <person name="Xu Z.X."/>
            <person name="Shiratori Y."/>
            <person name="Aono T."/>
            <person name="Amachi S."/>
            <person name="Senoo K."/>
            <person name="Itoh H."/>
        </authorList>
    </citation>
    <scope>NUCLEOTIDE SEQUENCE [LARGE SCALE GENOMIC DNA]</scope>
    <source>
        <strain evidence="9">R267</strain>
    </source>
</reference>